<evidence type="ECO:0000259" key="1">
    <source>
        <dbReference type="PROSITE" id="PS51831"/>
    </source>
</evidence>
<feature type="domain" description="HD" evidence="1">
    <location>
        <begin position="163"/>
        <end position="253"/>
    </location>
</feature>
<name>I6YBF8_MYCWM</name>
<dbReference type="RefSeq" id="WP_014850035.1">
    <property type="nucleotide sequence ID" value="NC_018149.1"/>
</dbReference>
<dbReference type="NCBIfam" id="TIGR00277">
    <property type="entry name" value="HDIG"/>
    <property type="match status" value="1"/>
</dbReference>
<proteinExistence type="predicted"/>
<dbReference type="SUPFAM" id="SSF109604">
    <property type="entry name" value="HD-domain/PDEase-like"/>
    <property type="match status" value="1"/>
</dbReference>
<dbReference type="CDD" id="cd00077">
    <property type="entry name" value="HDc"/>
    <property type="match status" value="1"/>
</dbReference>
<protein>
    <submittedName>
        <fullName evidence="2">Phosphohydrolase</fullName>
    </submittedName>
</protein>
<dbReference type="KEGG" id="mwe:WEN_02715"/>
<dbReference type="AlphaFoldDB" id="I6YBF8"/>
<dbReference type="Pfam" id="PF01966">
    <property type="entry name" value="HD"/>
    <property type="match status" value="1"/>
</dbReference>
<evidence type="ECO:0000313" key="2">
    <source>
        <dbReference type="EMBL" id="AFN65326.1"/>
    </source>
</evidence>
<dbReference type="SMART" id="SM00471">
    <property type="entry name" value="HDc"/>
    <property type="match status" value="1"/>
</dbReference>
<keyword evidence="2" id="KW-0378">Hydrolase</keyword>
<gene>
    <name evidence="2" type="ordered locus">WEN_02715</name>
</gene>
<dbReference type="PROSITE" id="PS51831">
    <property type="entry name" value="HD"/>
    <property type="match status" value="1"/>
</dbReference>
<dbReference type="GO" id="GO:0016787">
    <property type="term" value="F:hydrolase activity"/>
    <property type="evidence" value="ECO:0007669"/>
    <property type="project" value="UniProtKB-KW"/>
</dbReference>
<accession>I6YBF8</accession>
<dbReference type="Proteomes" id="UP000009005">
    <property type="component" value="Chromosome"/>
</dbReference>
<organism evidence="2 3">
    <name type="scientific">Mycoplasma wenyonii (strain Massachusetts)</name>
    <name type="common">Eperythrozoon wenyonii</name>
    <dbReference type="NCBI Taxonomy" id="1197325"/>
    <lineage>
        <taxon>Bacteria</taxon>
        <taxon>Bacillati</taxon>
        <taxon>Mycoplasmatota</taxon>
        <taxon>Mollicutes</taxon>
        <taxon>Mycoplasmataceae</taxon>
        <taxon>Mycoplasma</taxon>
    </lineage>
</organism>
<dbReference type="PATRIC" id="fig|1197325.3.peg.584"/>
<dbReference type="EMBL" id="CP003703">
    <property type="protein sequence ID" value="AFN65326.1"/>
    <property type="molecule type" value="Genomic_DNA"/>
</dbReference>
<dbReference type="InterPro" id="IPR003607">
    <property type="entry name" value="HD/PDEase_dom"/>
</dbReference>
<dbReference type="HOGENOM" id="CLU_735340_0_0_14"/>
<evidence type="ECO:0000313" key="3">
    <source>
        <dbReference type="Proteomes" id="UP000009005"/>
    </source>
</evidence>
<dbReference type="Gene3D" id="1.10.3210.10">
    <property type="entry name" value="Hypothetical protein af1432"/>
    <property type="match status" value="1"/>
</dbReference>
<sequence length="376" mass="43207">MNSGENSKFTKKMINYLSKYKSPRLFTGCYSELKLSDSKYFNERTVGQLVGKSGERKEEFFSLTGVKPHIEYSDNKPVLMLSKYNSRELKLAHMLGERFKTTKSWSSCSINKHVKQLQERLSREEREVGEKILAEYWAEKAQSNLSEYVGRMSNERYSPTQTLLEHSIEVAEEAKKISEALSLDSSKLQRMALFHDIGKVIFSYFEHTSPKILEHLPELKEESELIEVITSHHEPLGSPSSPNVALITLINRIVSQSHFIKIEGSEVPPSLQKSMEALLTDAVSGNKLSAFYILSSSYHFWFVLKGPKEKQEELTKELTVELNHLLQSYSGSENKELKNLCFTLFWLPEADSEEKISFTKLKLSDSFYSYESDLTY</sequence>
<dbReference type="InterPro" id="IPR006675">
    <property type="entry name" value="HDIG_dom"/>
</dbReference>
<dbReference type="STRING" id="1197325.WEN_02715"/>
<reference evidence="2 3" key="1">
    <citation type="journal article" date="2012" name="J. Bacteriol.">
        <title>Complete genome sequence of Mycoplasma wenyonii strain Massachusetts.</title>
        <authorList>
            <person name="Dos Santos A.P."/>
            <person name="Guimaraes A.M."/>
            <person name="do Nascimento N.C."/>
            <person name="Sanmiguel P.J."/>
            <person name="Messick J.B."/>
        </authorList>
    </citation>
    <scope>NUCLEOTIDE SEQUENCE [LARGE SCALE GENOMIC DNA]</scope>
    <source>
        <strain evidence="2 3">Massachusetts</strain>
    </source>
</reference>
<dbReference type="InterPro" id="IPR006674">
    <property type="entry name" value="HD_domain"/>
</dbReference>
<keyword evidence="3" id="KW-1185">Reference proteome</keyword>